<dbReference type="AlphaFoldDB" id="M2N2S5"/>
<dbReference type="STRING" id="717646.M2N2S5"/>
<reference evidence="2 3" key="1">
    <citation type="journal article" date="2012" name="PLoS Pathog.">
        <title>Diverse lifestyles and strategies of plant pathogenesis encoded in the genomes of eighteen Dothideomycetes fungi.</title>
        <authorList>
            <person name="Ohm R.A."/>
            <person name="Feau N."/>
            <person name="Henrissat B."/>
            <person name="Schoch C.L."/>
            <person name="Horwitz B.A."/>
            <person name="Barry K.W."/>
            <person name="Condon B.J."/>
            <person name="Copeland A.C."/>
            <person name="Dhillon B."/>
            <person name="Glaser F."/>
            <person name="Hesse C.N."/>
            <person name="Kosti I."/>
            <person name="LaButti K."/>
            <person name="Lindquist E.A."/>
            <person name="Lucas S."/>
            <person name="Salamov A.A."/>
            <person name="Bradshaw R.E."/>
            <person name="Ciuffetti L."/>
            <person name="Hamelin R.C."/>
            <person name="Kema G.H.J."/>
            <person name="Lawrence C."/>
            <person name="Scott J.A."/>
            <person name="Spatafora J.W."/>
            <person name="Turgeon B.G."/>
            <person name="de Wit P.J.G.M."/>
            <person name="Zhong S."/>
            <person name="Goodwin S.B."/>
            <person name="Grigoriev I.V."/>
        </authorList>
    </citation>
    <scope>NUCLEOTIDE SEQUENCE [LARGE SCALE GENOMIC DNA]</scope>
    <source>
        <strain evidence="2 3">UAMH 10762</strain>
    </source>
</reference>
<dbReference type="eggNOG" id="ENOG502R2AK">
    <property type="taxonomic scope" value="Eukaryota"/>
</dbReference>
<dbReference type="HOGENOM" id="CLU_1731103_0_0_1"/>
<organism evidence="2 3">
    <name type="scientific">Baudoinia panamericana (strain UAMH 10762)</name>
    <name type="common">Angels' share fungus</name>
    <name type="synonym">Baudoinia compniacensis (strain UAMH 10762)</name>
    <dbReference type="NCBI Taxonomy" id="717646"/>
    <lineage>
        <taxon>Eukaryota</taxon>
        <taxon>Fungi</taxon>
        <taxon>Dikarya</taxon>
        <taxon>Ascomycota</taxon>
        <taxon>Pezizomycotina</taxon>
        <taxon>Dothideomycetes</taxon>
        <taxon>Dothideomycetidae</taxon>
        <taxon>Mycosphaerellales</taxon>
        <taxon>Teratosphaeriaceae</taxon>
        <taxon>Baudoinia</taxon>
    </lineage>
</organism>
<dbReference type="OMA" id="WITLANQ"/>
<evidence type="ECO:0000256" key="1">
    <source>
        <dbReference type="SAM" id="SignalP"/>
    </source>
</evidence>
<dbReference type="Pfam" id="PF04681">
    <property type="entry name" value="Bys1"/>
    <property type="match status" value="1"/>
</dbReference>
<feature type="signal peptide" evidence="1">
    <location>
        <begin position="1"/>
        <end position="20"/>
    </location>
</feature>
<dbReference type="RefSeq" id="XP_007679504.1">
    <property type="nucleotide sequence ID" value="XM_007681314.1"/>
</dbReference>
<dbReference type="GeneID" id="19110039"/>
<gene>
    <name evidence="2" type="ORF">BAUCODRAFT_235042</name>
</gene>
<keyword evidence="3" id="KW-1185">Reference proteome</keyword>
<dbReference type="KEGG" id="bcom:BAUCODRAFT_235042"/>
<proteinExistence type="predicted"/>
<evidence type="ECO:0000313" key="2">
    <source>
        <dbReference type="EMBL" id="EMC93279.1"/>
    </source>
</evidence>
<dbReference type="EMBL" id="KB445560">
    <property type="protein sequence ID" value="EMC93279.1"/>
    <property type="molecule type" value="Genomic_DNA"/>
</dbReference>
<dbReference type="InterPro" id="IPR006771">
    <property type="entry name" value="CetA-like"/>
</dbReference>
<accession>M2N2S5</accession>
<sequence length="151" mass="16190">MRPFTSTAFGLLATAASVQASQYTIINHCPWSIWITLANQGGTGNPAELQANHTSPAVTMTGSGNSVGITRDSNYWGLTEYKLIFGYTESAGTIWWSVNDVNGDPFAENPWNITSSGSRDDVCGHASNYGTNVYSCPDQAVSIFVHLCDTA</sequence>
<name>M2N2S5_BAUPA</name>
<dbReference type="OrthoDB" id="3682664at2759"/>
<feature type="chain" id="PRO_5004021432" evidence="1">
    <location>
        <begin position="21"/>
        <end position="151"/>
    </location>
</feature>
<evidence type="ECO:0000313" key="3">
    <source>
        <dbReference type="Proteomes" id="UP000011761"/>
    </source>
</evidence>
<keyword evidence="1" id="KW-0732">Signal</keyword>
<protein>
    <submittedName>
        <fullName evidence="2">Uncharacterized protein</fullName>
    </submittedName>
</protein>
<dbReference type="Proteomes" id="UP000011761">
    <property type="component" value="Unassembled WGS sequence"/>
</dbReference>